<evidence type="ECO:0000256" key="5">
    <source>
        <dbReference type="ARBA" id="ARBA00018266"/>
    </source>
</evidence>
<evidence type="ECO:0000256" key="7">
    <source>
        <dbReference type="ARBA" id="ARBA00022801"/>
    </source>
</evidence>
<gene>
    <name evidence="17" type="ORF">IAC79_04995</name>
</gene>
<evidence type="ECO:0000259" key="16">
    <source>
        <dbReference type="PROSITE" id="PS51747"/>
    </source>
</evidence>
<keyword evidence="7 15" id="KW-0378">Hydrolase</keyword>
<evidence type="ECO:0000256" key="6">
    <source>
        <dbReference type="ARBA" id="ARBA00022723"/>
    </source>
</evidence>
<feature type="domain" description="CMP/dCMP-type deaminase" evidence="16">
    <location>
        <begin position="4"/>
        <end position="130"/>
    </location>
</feature>
<dbReference type="InterPro" id="IPR002125">
    <property type="entry name" value="CMP_dCMP_dom"/>
</dbReference>
<evidence type="ECO:0000256" key="1">
    <source>
        <dbReference type="ARBA" id="ARBA00001947"/>
    </source>
</evidence>
<evidence type="ECO:0000256" key="14">
    <source>
        <dbReference type="PIRSR" id="PIRSR606262-3"/>
    </source>
</evidence>
<dbReference type="InterPro" id="IPR016192">
    <property type="entry name" value="APOBEC/CMP_deaminase_Zn-bd"/>
</dbReference>
<comment type="similarity">
    <text evidence="3 15">Belongs to the cytidine and deoxycytidylate deaminase family.</text>
</comment>
<comment type="caution">
    <text evidence="17">The sequence shown here is derived from an EMBL/GenBank/DDBJ whole genome shotgun (WGS) entry which is preliminary data.</text>
</comment>
<dbReference type="Proteomes" id="UP000886845">
    <property type="component" value="Unassembled WGS sequence"/>
</dbReference>
<proteinExistence type="inferred from homology"/>
<sequence length="130" mass="13853">MDVTERDRLVEAARQAATRAYAPYSHFAVGAALLGEDGRTYVGCNVENASYGLCLCAERNALFHAVACGCRAFRALAIVAPKPSTPCGACRQALAEFCGPTLEIFLAAHDPAVPPTRTFLADLFPNPFTC</sequence>
<feature type="binding site" evidence="14">
    <location>
        <position position="87"/>
    </location>
    <ligand>
        <name>Zn(2+)</name>
        <dbReference type="ChEBI" id="CHEBI:29105"/>
        <note>catalytic</note>
    </ligand>
</feature>
<dbReference type="Pfam" id="PF00383">
    <property type="entry name" value="dCMP_cyt_deam_1"/>
    <property type="match status" value="1"/>
</dbReference>
<feature type="binding site" evidence="14">
    <location>
        <position position="56"/>
    </location>
    <ligand>
        <name>Zn(2+)</name>
        <dbReference type="ChEBI" id="CHEBI:29105"/>
        <note>catalytic</note>
    </ligand>
</feature>
<dbReference type="GO" id="GO:0042802">
    <property type="term" value="F:identical protein binding"/>
    <property type="evidence" value="ECO:0007669"/>
    <property type="project" value="UniProtKB-ARBA"/>
</dbReference>
<dbReference type="GO" id="GO:0072527">
    <property type="term" value="P:pyrimidine-containing compound metabolic process"/>
    <property type="evidence" value="ECO:0007669"/>
    <property type="project" value="UniProtKB-ARBA"/>
</dbReference>
<evidence type="ECO:0000256" key="10">
    <source>
        <dbReference type="ARBA" id="ARBA00049252"/>
    </source>
</evidence>
<feature type="binding site" evidence="14">
    <location>
        <position position="90"/>
    </location>
    <ligand>
        <name>Zn(2+)</name>
        <dbReference type="ChEBI" id="CHEBI:29105"/>
        <note>catalytic</note>
    </ligand>
</feature>
<dbReference type="GO" id="GO:0008270">
    <property type="term" value="F:zinc ion binding"/>
    <property type="evidence" value="ECO:0007669"/>
    <property type="project" value="UniProtKB-UniRule"/>
</dbReference>
<dbReference type="EC" id="3.5.4.5" evidence="4 15"/>
<evidence type="ECO:0000256" key="2">
    <source>
        <dbReference type="ARBA" id="ARBA00003949"/>
    </source>
</evidence>
<dbReference type="FunFam" id="3.40.140.10:FF:000008">
    <property type="entry name" value="Cytidine deaminase"/>
    <property type="match status" value="1"/>
</dbReference>
<reference evidence="17" key="2">
    <citation type="journal article" date="2021" name="PeerJ">
        <title>Extensive microbial diversity within the chicken gut microbiome revealed by metagenomics and culture.</title>
        <authorList>
            <person name="Gilroy R."/>
            <person name="Ravi A."/>
            <person name="Getino M."/>
            <person name="Pursley I."/>
            <person name="Horton D.L."/>
            <person name="Alikhan N.F."/>
            <person name="Baker D."/>
            <person name="Gharbi K."/>
            <person name="Hall N."/>
            <person name="Watson M."/>
            <person name="Adriaenssens E.M."/>
            <person name="Foster-Nyarko E."/>
            <person name="Jarju S."/>
            <person name="Secka A."/>
            <person name="Antonio M."/>
            <person name="Oren A."/>
            <person name="Chaudhuri R.R."/>
            <person name="La Ragione R."/>
            <person name="Hildebrand F."/>
            <person name="Pallen M.J."/>
        </authorList>
    </citation>
    <scope>NUCLEOTIDE SEQUENCE</scope>
    <source>
        <strain evidence="17">35461</strain>
    </source>
</reference>
<protein>
    <recommendedName>
        <fullName evidence="5 15">Cytidine deaminase</fullName>
        <ecNumber evidence="4 15">3.5.4.5</ecNumber>
    </recommendedName>
    <alternativeName>
        <fullName evidence="9 15">Cytidine aminohydrolase</fullName>
    </alternativeName>
</protein>
<evidence type="ECO:0000256" key="15">
    <source>
        <dbReference type="RuleBase" id="RU364006"/>
    </source>
</evidence>
<evidence type="ECO:0000256" key="11">
    <source>
        <dbReference type="ARBA" id="ARBA00049558"/>
    </source>
</evidence>
<dbReference type="InterPro" id="IPR006262">
    <property type="entry name" value="Cyt_deam_tetra"/>
</dbReference>
<dbReference type="NCBIfam" id="NF004064">
    <property type="entry name" value="PRK05578.1"/>
    <property type="match status" value="1"/>
</dbReference>
<feature type="active site" description="Proton donor" evidence="12">
    <location>
        <position position="58"/>
    </location>
</feature>
<comment type="catalytic activity">
    <reaction evidence="10 15">
        <text>2'-deoxycytidine + H2O + H(+) = 2'-deoxyuridine + NH4(+)</text>
        <dbReference type="Rhea" id="RHEA:13433"/>
        <dbReference type="ChEBI" id="CHEBI:15377"/>
        <dbReference type="ChEBI" id="CHEBI:15378"/>
        <dbReference type="ChEBI" id="CHEBI:15698"/>
        <dbReference type="ChEBI" id="CHEBI:16450"/>
        <dbReference type="ChEBI" id="CHEBI:28938"/>
        <dbReference type="EC" id="3.5.4.5"/>
    </reaction>
</comment>
<evidence type="ECO:0000256" key="9">
    <source>
        <dbReference type="ARBA" id="ARBA00032005"/>
    </source>
</evidence>
<organism evidence="17 18">
    <name type="scientific">Candidatus Spyradenecus faecavium</name>
    <dbReference type="NCBI Taxonomy" id="2840947"/>
    <lineage>
        <taxon>Bacteria</taxon>
        <taxon>Pseudomonadati</taxon>
        <taxon>Lentisphaerota</taxon>
        <taxon>Lentisphaeria</taxon>
        <taxon>Lentisphaerales</taxon>
        <taxon>Lentisphaeraceae</taxon>
        <taxon>Lentisphaeraceae incertae sedis</taxon>
        <taxon>Candidatus Spyradenecus</taxon>
    </lineage>
</organism>
<dbReference type="GO" id="GO:0005829">
    <property type="term" value="C:cytosol"/>
    <property type="evidence" value="ECO:0007669"/>
    <property type="project" value="TreeGrafter"/>
</dbReference>
<dbReference type="CDD" id="cd01283">
    <property type="entry name" value="cytidine_deaminase"/>
    <property type="match status" value="1"/>
</dbReference>
<keyword evidence="6 14" id="KW-0479">Metal-binding</keyword>
<comment type="catalytic activity">
    <reaction evidence="11 15">
        <text>cytidine + H2O + H(+) = uridine + NH4(+)</text>
        <dbReference type="Rhea" id="RHEA:16069"/>
        <dbReference type="ChEBI" id="CHEBI:15377"/>
        <dbReference type="ChEBI" id="CHEBI:15378"/>
        <dbReference type="ChEBI" id="CHEBI:16704"/>
        <dbReference type="ChEBI" id="CHEBI:17562"/>
        <dbReference type="ChEBI" id="CHEBI:28938"/>
        <dbReference type="EC" id="3.5.4.5"/>
    </reaction>
</comment>
<feature type="binding site" evidence="13">
    <location>
        <begin position="45"/>
        <end position="51"/>
    </location>
    <ligand>
        <name>substrate</name>
    </ligand>
</feature>
<dbReference type="PROSITE" id="PS00903">
    <property type="entry name" value="CYT_DCMP_DEAMINASES_1"/>
    <property type="match status" value="1"/>
</dbReference>
<evidence type="ECO:0000256" key="12">
    <source>
        <dbReference type="PIRSR" id="PIRSR606262-1"/>
    </source>
</evidence>
<dbReference type="SUPFAM" id="SSF53927">
    <property type="entry name" value="Cytidine deaminase-like"/>
    <property type="match status" value="1"/>
</dbReference>
<evidence type="ECO:0000256" key="4">
    <source>
        <dbReference type="ARBA" id="ARBA00012783"/>
    </source>
</evidence>
<dbReference type="Gene3D" id="3.40.140.10">
    <property type="entry name" value="Cytidine Deaminase, domain 2"/>
    <property type="match status" value="1"/>
</dbReference>
<evidence type="ECO:0000256" key="3">
    <source>
        <dbReference type="ARBA" id="ARBA00006576"/>
    </source>
</evidence>
<dbReference type="PANTHER" id="PTHR11644:SF2">
    <property type="entry name" value="CYTIDINE DEAMINASE"/>
    <property type="match status" value="1"/>
</dbReference>
<dbReference type="PANTHER" id="PTHR11644">
    <property type="entry name" value="CYTIDINE DEAMINASE"/>
    <property type="match status" value="1"/>
</dbReference>
<accession>A0A9D1NML9</accession>
<keyword evidence="8 14" id="KW-0862">Zinc</keyword>
<dbReference type="InterPro" id="IPR016193">
    <property type="entry name" value="Cytidine_deaminase-like"/>
</dbReference>
<comment type="cofactor">
    <cofactor evidence="1 14 15">
        <name>Zn(2+)</name>
        <dbReference type="ChEBI" id="CHEBI:29105"/>
    </cofactor>
</comment>
<dbReference type="InterPro" id="IPR050202">
    <property type="entry name" value="Cyt/Deoxycyt_deaminase"/>
</dbReference>
<dbReference type="GO" id="GO:0055086">
    <property type="term" value="P:nucleobase-containing small molecule metabolic process"/>
    <property type="evidence" value="ECO:0007669"/>
    <property type="project" value="UniProtKB-ARBA"/>
</dbReference>
<evidence type="ECO:0000313" key="17">
    <source>
        <dbReference type="EMBL" id="HIV09451.1"/>
    </source>
</evidence>
<reference evidence="17" key="1">
    <citation type="submission" date="2020-10" db="EMBL/GenBank/DDBJ databases">
        <authorList>
            <person name="Gilroy R."/>
        </authorList>
    </citation>
    <scope>NUCLEOTIDE SEQUENCE</scope>
    <source>
        <strain evidence="17">35461</strain>
    </source>
</reference>
<evidence type="ECO:0000256" key="8">
    <source>
        <dbReference type="ARBA" id="ARBA00022833"/>
    </source>
</evidence>
<dbReference type="NCBIfam" id="TIGR01354">
    <property type="entry name" value="cyt_deam_tetra"/>
    <property type="match status" value="1"/>
</dbReference>
<comment type="function">
    <text evidence="2 15">This enzyme scavenges exogenous and endogenous cytidine and 2'-deoxycytidine for UMP synthesis.</text>
</comment>
<dbReference type="AlphaFoldDB" id="A0A9D1NML9"/>
<name>A0A9D1NML9_9BACT</name>
<evidence type="ECO:0000313" key="18">
    <source>
        <dbReference type="Proteomes" id="UP000886845"/>
    </source>
</evidence>
<dbReference type="GO" id="GO:0004126">
    <property type="term" value="F:cytidine deaminase activity"/>
    <property type="evidence" value="ECO:0007669"/>
    <property type="project" value="UniProtKB-UniRule"/>
</dbReference>
<dbReference type="EMBL" id="DVOR01000158">
    <property type="protein sequence ID" value="HIV09451.1"/>
    <property type="molecule type" value="Genomic_DNA"/>
</dbReference>
<evidence type="ECO:0000256" key="13">
    <source>
        <dbReference type="PIRSR" id="PIRSR606262-2"/>
    </source>
</evidence>
<dbReference type="PROSITE" id="PS51747">
    <property type="entry name" value="CYT_DCMP_DEAMINASES_2"/>
    <property type="match status" value="1"/>
</dbReference>